<proteinExistence type="predicted"/>
<dbReference type="InterPro" id="IPR029069">
    <property type="entry name" value="HotDog_dom_sf"/>
</dbReference>
<evidence type="ECO:0000313" key="2">
    <source>
        <dbReference type="EMBL" id="GLS26189.1"/>
    </source>
</evidence>
<reference evidence="2 3" key="1">
    <citation type="journal article" date="2014" name="Int. J. Syst. Evol. Microbiol.">
        <title>Complete genome sequence of Corynebacterium casei LMG S-19264T (=DSM 44701T), isolated from a smear-ripened cheese.</title>
        <authorList>
            <consortium name="US DOE Joint Genome Institute (JGI-PGF)"/>
            <person name="Walter F."/>
            <person name="Albersmeier A."/>
            <person name="Kalinowski J."/>
            <person name="Ruckert C."/>
        </authorList>
    </citation>
    <scope>NUCLEOTIDE SEQUENCE [LARGE SCALE GENOMIC DNA]</scope>
    <source>
        <strain evidence="2 3">NBRC 110095</strain>
    </source>
</reference>
<keyword evidence="3" id="KW-1185">Reference proteome</keyword>
<dbReference type="AlphaFoldDB" id="A0AA37T3C1"/>
<dbReference type="InterPro" id="IPR006683">
    <property type="entry name" value="Thioestr_dom"/>
</dbReference>
<gene>
    <name evidence="2" type="ORF">GCM10007877_19040</name>
</gene>
<evidence type="ECO:0000313" key="3">
    <source>
        <dbReference type="Proteomes" id="UP001156870"/>
    </source>
</evidence>
<dbReference type="RefSeq" id="WP_232595761.1">
    <property type="nucleotide sequence ID" value="NZ_BSPD01000040.1"/>
</dbReference>
<name>A0AA37T3C1_9GAMM</name>
<accession>A0AA37T3C1</accession>
<dbReference type="GO" id="GO:0016790">
    <property type="term" value="F:thiolester hydrolase activity"/>
    <property type="evidence" value="ECO:0007669"/>
    <property type="project" value="UniProtKB-ARBA"/>
</dbReference>
<organism evidence="2 3">
    <name type="scientific">Marinibactrum halimedae</name>
    <dbReference type="NCBI Taxonomy" id="1444977"/>
    <lineage>
        <taxon>Bacteria</taxon>
        <taxon>Pseudomonadati</taxon>
        <taxon>Pseudomonadota</taxon>
        <taxon>Gammaproteobacteria</taxon>
        <taxon>Cellvibrionales</taxon>
        <taxon>Cellvibrionaceae</taxon>
        <taxon>Marinibactrum</taxon>
    </lineage>
</organism>
<sequence>MRDFHVYINRARRNNDPESLTRAIPYAQTLGVRATTMNNQCRFYLPPQASNVGNPTLPALHGGAIAGFMEVSAALYLLLSEPVPHIPRVVDFSIDYLRAGRVQTTFADCEILRRGRRLANLSIRAWQDHPDQVIASARVHFLFKPL</sequence>
<dbReference type="Pfam" id="PF03061">
    <property type="entry name" value="4HBT"/>
    <property type="match status" value="1"/>
</dbReference>
<dbReference type="SUPFAM" id="SSF54637">
    <property type="entry name" value="Thioesterase/thiol ester dehydrase-isomerase"/>
    <property type="match status" value="1"/>
</dbReference>
<dbReference type="CDD" id="cd03443">
    <property type="entry name" value="PaaI_thioesterase"/>
    <property type="match status" value="1"/>
</dbReference>
<feature type="domain" description="Thioesterase" evidence="1">
    <location>
        <begin position="60"/>
        <end position="132"/>
    </location>
</feature>
<dbReference type="Proteomes" id="UP001156870">
    <property type="component" value="Unassembled WGS sequence"/>
</dbReference>
<evidence type="ECO:0000259" key="1">
    <source>
        <dbReference type="Pfam" id="PF03061"/>
    </source>
</evidence>
<dbReference type="Gene3D" id="3.10.129.10">
    <property type="entry name" value="Hotdog Thioesterase"/>
    <property type="match status" value="1"/>
</dbReference>
<protein>
    <submittedName>
        <fullName evidence="2">Thioesterase</fullName>
    </submittedName>
</protein>
<dbReference type="EMBL" id="BSPD01000040">
    <property type="protein sequence ID" value="GLS26189.1"/>
    <property type="molecule type" value="Genomic_DNA"/>
</dbReference>
<comment type="caution">
    <text evidence="2">The sequence shown here is derived from an EMBL/GenBank/DDBJ whole genome shotgun (WGS) entry which is preliminary data.</text>
</comment>